<feature type="region of interest" description="Disordered" evidence="1">
    <location>
        <begin position="182"/>
        <end position="230"/>
    </location>
</feature>
<evidence type="ECO:0000313" key="4">
    <source>
        <dbReference type="Proteomes" id="UP000469559"/>
    </source>
</evidence>
<dbReference type="Pfam" id="PF08487">
    <property type="entry name" value="VIT"/>
    <property type="match status" value="1"/>
</dbReference>
<dbReference type="PROSITE" id="PS51468">
    <property type="entry name" value="VIT"/>
    <property type="match status" value="1"/>
</dbReference>
<sequence>MPSRNASTPSLSTTVEKVITGLVREKVKAKAIFNAVVTEGETARLLEQAPESLDVFSTKLSNIPAGESVIVKVTYIGELKHYETDGIKFTIPTSIAPRYSSRPSISTLKPYINLKSEVQASTTPTINVSGIKISPSYPIAVLIGTVSTANDAISWMSKASATLSLGSAALEKDFVLFSPYGSRSPPKRATPEEERFDAVSSISLPRNIPKSSPRRSAARKNKMSPGYSSNSPIDFNSVLATMEHTSASNASYSQGAHPGNPAPMGALSSRPTGGPRGFRSAVVFRGGRPTGGFRGGRPTGGFRGGRSTGVSKGLGSEPRAQMLYTVPCLSAKVDWFSKSPAEKVFTLILLQDFEGSWVLRSEVEETMCLQVSKTHKVSN</sequence>
<organism evidence="3 4">
    <name type="scientific">Lachnellula arida</name>
    <dbReference type="NCBI Taxonomy" id="1316785"/>
    <lineage>
        <taxon>Eukaryota</taxon>
        <taxon>Fungi</taxon>
        <taxon>Dikarya</taxon>
        <taxon>Ascomycota</taxon>
        <taxon>Pezizomycotina</taxon>
        <taxon>Leotiomycetes</taxon>
        <taxon>Helotiales</taxon>
        <taxon>Lachnaceae</taxon>
        <taxon>Lachnellula</taxon>
    </lineage>
</organism>
<dbReference type="Proteomes" id="UP000469559">
    <property type="component" value="Unassembled WGS sequence"/>
</dbReference>
<evidence type="ECO:0000259" key="2">
    <source>
        <dbReference type="PROSITE" id="PS51468"/>
    </source>
</evidence>
<keyword evidence="4" id="KW-1185">Reference proteome</keyword>
<accession>A0A8T9BGJ0</accession>
<feature type="compositionally biased region" description="Gly residues" evidence="1">
    <location>
        <begin position="288"/>
        <end position="305"/>
    </location>
</feature>
<feature type="domain" description="VIT" evidence="2">
    <location>
        <begin position="1"/>
        <end position="77"/>
    </location>
</feature>
<dbReference type="AlphaFoldDB" id="A0A8T9BGJ0"/>
<feature type="region of interest" description="Disordered" evidence="1">
    <location>
        <begin position="246"/>
        <end position="305"/>
    </location>
</feature>
<evidence type="ECO:0000313" key="3">
    <source>
        <dbReference type="EMBL" id="TVY18526.1"/>
    </source>
</evidence>
<proteinExistence type="predicted"/>
<comment type="caution">
    <text evidence="3">The sequence shown here is derived from an EMBL/GenBank/DDBJ whole genome shotgun (WGS) entry which is preliminary data.</text>
</comment>
<name>A0A8T9BGJ0_9HELO</name>
<dbReference type="OrthoDB" id="1729737at2759"/>
<evidence type="ECO:0000256" key="1">
    <source>
        <dbReference type="SAM" id="MobiDB-lite"/>
    </source>
</evidence>
<dbReference type="InterPro" id="IPR013694">
    <property type="entry name" value="VIT"/>
</dbReference>
<protein>
    <submittedName>
        <fullName evidence="3">von Willebrand factor A domain-containing protein 5A</fullName>
    </submittedName>
</protein>
<reference evidence="3 4" key="1">
    <citation type="submission" date="2018-05" db="EMBL/GenBank/DDBJ databases">
        <title>Whole genome sequencing for identification of molecular markers to develop diagnostic detection tools for the regulated plant pathogen Lachnellula willkommii.</title>
        <authorList>
            <person name="Giroux E."/>
            <person name="Bilodeau G."/>
        </authorList>
    </citation>
    <scope>NUCLEOTIDE SEQUENCE [LARGE SCALE GENOMIC DNA]</scope>
    <source>
        <strain evidence="3 4">CBS 203.66</strain>
    </source>
</reference>
<gene>
    <name evidence="3" type="primary">Vwa5a</name>
    <name evidence="3" type="ORF">LARI1_G004164</name>
</gene>
<dbReference type="PANTHER" id="PTHR45737:SF6">
    <property type="entry name" value="VON WILLEBRAND FACTOR A DOMAIN-CONTAINING PROTEIN 5A"/>
    <property type="match status" value="1"/>
</dbReference>
<dbReference type="EMBL" id="QGMF01000165">
    <property type="protein sequence ID" value="TVY18526.1"/>
    <property type="molecule type" value="Genomic_DNA"/>
</dbReference>
<dbReference type="PANTHER" id="PTHR45737">
    <property type="entry name" value="VON WILLEBRAND FACTOR A DOMAIN-CONTAINING PROTEIN 5A"/>
    <property type="match status" value="1"/>
</dbReference>
<feature type="compositionally biased region" description="Basic residues" evidence="1">
    <location>
        <begin position="212"/>
        <end position="222"/>
    </location>
</feature>